<protein>
    <recommendedName>
        <fullName evidence="7">ATP-dependent RNA helicase</fullName>
        <ecNumber evidence="7">3.6.4.13</ecNumber>
    </recommendedName>
</protein>
<dbReference type="GO" id="GO:0016787">
    <property type="term" value="F:hydrolase activity"/>
    <property type="evidence" value="ECO:0007669"/>
    <property type="project" value="UniProtKB-KW"/>
</dbReference>
<gene>
    <name evidence="10" type="ORF">B0A52_02700</name>
</gene>
<keyword evidence="4 6" id="KW-0067">ATP-binding</keyword>
<dbReference type="InterPro" id="IPR001650">
    <property type="entry name" value="Helicase_C-like"/>
</dbReference>
<dbReference type="VEuPathDB" id="FungiDB:PV10_02506"/>
<dbReference type="SMART" id="SM00487">
    <property type="entry name" value="DEXDc"/>
    <property type="match status" value="1"/>
</dbReference>
<dbReference type="InterPro" id="IPR011545">
    <property type="entry name" value="DEAD/DEAH_box_helicase_dom"/>
</dbReference>
<dbReference type="GO" id="GO:0003724">
    <property type="term" value="F:RNA helicase activity"/>
    <property type="evidence" value="ECO:0007669"/>
    <property type="project" value="UniProtKB-EC"/>
</dbReference>
<reference evidence="10 11" key="1">
    <citation type="submission" date="2017-03" db="EMBL/GenBank/DDBJ databases">
        <title>Genomes of endolithic fungi from Antarctica.</title>
        <authorList>
            <person name="Coleine C."/>
            <person name="Masonjones S."/>
            <person name="Stajich J.E."/>
        </authorList>
    </citation>
    <scope>NUCLEOTIDE SEQUENCE [LARGE SCALE GENOMIC DNA]</scope>
    <source>
        <strain evidence="10 11">CCFEE 6314</strain>
    </source>
</reference>
<accession>A0A438NDM5</accession>
<evidence type="ECO:0000256" key="1">
    <source>
        <dbReference type="ARBA" id="ARBA00022741"/>
    </source>
</evidence>
<dbReference type="Gene3D" id="3.40.50.300">
    <property type="entry name" value="P-loop containing nucleotide triphosphate hydrolases"/>
    <property type="match status" value="2"/>
</dbReference>
<keyword evidence="5 7" id="KW-0694">RNA-binding</keyword>
<comment type="similarity">
    <text evidence="6">Belongs to the DEAD box helicase family.</text>
</comment>
<comment type="domain">
    <text evidence="7">The Q motif is unique to and characteristic of the DEAD box family of RNA helicases and controls ATP binding and hydrolysis.</text>
</comment>
<comment type="catalytic activity">
    <reaction evidence="7">
        <text>ATP + H2O = ADP + phosphate + H(+)</text>
        <dbReference type="Rhea" id="RHEA:13065"/>
        <dbReference type="ChEBI" id="CHEBI:15377"/>
        <dbReference type="ChEBI" id="CHEBI:15378"/>
        <dbReference type="ChEBI" id="CHEBI:30616"/>
        <dbReference type="ChEBI" id="CHEBI:43474"/>
        <dbReference type="ChEBI" id="CHEBI:456216"/>
        <dbReference type="EC" id="3.6.4.13"/>
    </reaction>
</comment>
<dbReference type="PROSITE" id="PS00039">
    <property type="entry name" value="DEAD_ATP_HELICASE"/>
    <property type="match status" value="1"/>
</dbReference>
<dbReference type="CDD" id="cd17964">
    <property type="entry name" value="DEADc_MSS116"/>
    <property type="match status" value="1"/>
</dbReference>
<feature type="domain" description="Helicase C-terminal" evidence="9">
    <location>
        <begin position="344"/>
        <end position="515"/>
    </location>
</feature>
<dbReference type="AlphaFoldDB" id="A0A438NDM5"/>
<evidence type="ECO:0000256" key="5">
    <source>
        <dbReference type="ARBA" id="ARBA00022884"/>
    </source>
</evidence>
<keyword evidence="1 6" id="KW-0547">Nucleotide-binding</keyword>
<dbReference type="Pfam" id="PF00270">
    <property type="entry name" value="DEAD"/>
    <property type="match status" value="1"/>
</dbReference>
<dbReference type="GO" id="GO:0005524">
    <property type="term" value="F:ATP binding"/>
    <property type="evidence" value="ECO:0007669"/>
    <property type="project" value="UniProtKB-UniRule"/>
</dbReference>
<dbReference type="SMART" id="SM00490">
    <property type="entry name" value="HELICc"/>
    <property type="match status" value="1"/>
</dbReference>
<dbReference type="GO" id="GO:0003723">
    <property type="term" value="F:RNA binding"/>
    <property type="evidence" value="ECO:0007669"/>
    <property type="project" value="UniProtKB-UniRule"/>
</dbReference>
<evidence type="ECO:0000256" key="3">
    <source>
        <dbReference type="ARBA" id="ARBA00022806"/>
    </source>
</evidence>
<organism evidence="10 11">
    <name type="scientific">Exophiala mesophila</name>
    <name type="common">Black yeast-like fungus</name>
    <dbReference type="NCBI Taxonomy" id="212818"/>
    <lineage>
        <taxon>Eukaryota</taxon>
        <taxon>Fungi</taxon>
        <taxon>Dikarya</taxon>
        <taxon>Ascomycota</taxon>
        <taxon>Pezizomycotina</taxon>
        <taxon>Eurotiomycetes</taxon>
        <taxon>Chaetothyriomycetidae</taxon>
        <taxon>Chaetothyriales</taxon>
        <taxon>Herpotrichiellaceae</taxon>
        <taxon>Exophiala</taxon>
    </lineage>
</organism>
<keyword evidence="3 6" id="KW-0347">Helicase</keyword>
<evidence type="ECO:0000256" key="4">
    <source>
        <dbReference type="ARBA" id="ARBA00022840"/>
    </source>
</evidence>
<evidence type="ECO:0000259" key="9">
    <source>
        <dbReference type="PROSITE" id="PS51194"/>
    </source>
</evidence>
<name>A0A438NDM5_EXOME</name>
<evidence type="ECO:0000256" key="2">
    <source>
        <dbReference type="ARBA" id="ARBA00022801"/>
    </source>
</evidence>
<comment type="caution">
    <text evidence="10">The sequence shown here is derived from an EMBL/GenBank/DDBJ whole genome shotgun (WGS) entry which is preliminary data.</text>
</comment>
<keyword evidence="2 6" id="KW-0378">Hydrolase</keyword>
<dbReference type="InterPro" id="IPR027417">
    <property type="entry name" value="P-loop_NTPase"/>
</dbReference>
<dbReference type="OrthoDB" id="193716at2759"/>
<dbReference type="PANTHER" id="PTHR24031">
    <property type="entry name" value="RNA HELICASE"/>
    <property type="match status" value="1"/>
</dbReference>
<dbReference type="SUPFAM" id="SSF52540">
    <property type="entry name" value="P-loop containing nucleoside triphosphate hydrolases"/>
    <property type="match status" value="1"/>
</dbReference>
<dbReference type="PROSITE" id="PS51192">
    <property type="entry name" value="HELICASE_ATP_BIND_1"/>
    <property type="match status" value="1"/>
</dbReference>
<feature type="domain" description="Helicase ATP-binding" evidence="8">
    <location>
        <begin position="122"/>
        <end position="310"/>
    </location>
</feature>
<evidence type="ECO:0000256" key="6">
    <source>
        <dbReference type="RuleBase" id="RU000492"/>
    </source>
</evidence>
<dbReference type="PROSITE" id="PS51194">
    <property type="entry name" value="HELICASE_CTER"/>
    <property type="match status" value="1"/>
</dbReference>
<dbReference type="Pfam" id="PF00271">
    <property type="entry name" value="Helicase_C"/>
    <property type="match status" value="1"/>
</dbReference>
<sequence>MYSIVRSGRFASRAFRPIPSTFTLAPSASFIPRHLPSRVIASSYSSSTPRFSQYGQYAQAEYTSVSNADAGDFGAEDISNVKREFSKFAELGEAGVIDQRVINTIVNSMGIHTMTEVQRMTINECLDGTDVIAQARTGTGKTLAFLMPIVQRALKDRAIDSQSGRAEISDIRALIISPTRELAEQIAVEAKKIVRGTKVVVQTAVGGTQKAFHLRLMQQQGCHILVGTPGRVKDLVSDPYSGVRLDNIETFVLDEADRLLDIGFGPEIDEIQRYMPSRRERDRQTLMFSATIPRTVVGVVKSTMKPDFKFVRTVDPDEAATHESIPQIALVIPGLQNQIPTIVEIAQNAIEEHKRDPTTNMPFKAILFYNSVNEAHLAHEVLSNLRDPADEGGMFAPHPLSPCRIFVMSSQLDQAQRTRMSDGFRNSESGILISTDVSARGMDFPNVSHVIQVGLPRSTEDYVHRLGRTGRAGKSGKGYIIVTADERYELARLKKQIHTSNFTEESLPTSVLDMTKPSHLAPETARIMQMVKVGVSRASNTLKAKAYQTMLSSASQSPVGRSKQQIVDMVNANATYGWGMARPPTVNPMFYNKGGFGGTPGTKTTALGSYDAPLLLSCKWNGTFEYNIVDTHNKRLDIPHILIPTQHQPSAQSSASPPCKTYDKDEIAFTKDTIQHIKPHREQRP</sequence>
<evidence type="ECO:0000256" key="7">
    <source>
        <dbReference type="RuleBase" id="RU365068"/>
    </source>
</evidence>
<dbReference type="CDD" id="cd18787">
    <property type="entry name" value="SF2_C_DEAD"/>
    <property type="match status" value="1"/>
</dbReference>
<dbReference type="EMBL" id="NAJM01000006">
    <property type="protein sequence ID" value="RVX73810.1"/>
    <property type="molecule type" value="Genomic_DNA"/>
</dbReference>
<comment type="function">
    <text evidence="7">RNA helicase.</text>
</comment>
<dbReference type="EC" id="3.6.4.13" evidence="7"/>
<dbReference type="Proteomes" id="UP000288859">
    <property type="component" value="Unassembled WGS sequence"/>
</dbReference>
<dbReference type="InterPro" id="IPR014001">
    <property type="entry name" value="Helicase_ATP-bd"/>
</dbReference>
<evidence type="ECO:0000259" key="8">
    <source>
        <dbReference type="PROSITE" id="PS51192"/>
    </source>
</evidence>
<proteinExistence type="inferred from homology"/>
<evidence type="ECO:0000313" key="10">
    <source>
        <dbReference type="EMBL" id="RVX73810.1"/>
    </source>
</evidence>
<dbReference type="InterPro" id="IPR000629">
    <property type="entry name" value="RNA-helicase_DEAD-box_CS"/>
</dbReference>
<evidence type="ECO:0000313" key="11">
    <source>
        <dbReference type="Proteomes" id="UP000288859"/>
    </source>
</evidence>